<organism evidence="2 3">
    <name type="scientific">Chelatococcus asaccharovorans</name>
    <dbReference type="NCBI Taxonomy" id="28210"/>
    <lineage>
        <taxon>Bacteria</taxon>
        <taxon>Pseudomonadati</taxon>
        <taxon>Pseudomonadota</taxon>
        <taxon>Alphaproteobacteria</taxon>
        <taxon>Hyphomicrobiales</taxon>
        <taxon>Chelatococcaceae</taxon>
        <taxon>Chelatococcus</taxon>
    </lineage>
</organism>
<proteinExistence type="predicted"/>
<evidence type="ECO:0000313" key="3">
    <source>
        <dbReference type="Proteomes" id="UP000248021"/>
    </source>
</evidence>
<dbReference type="RefSeq" id="WP_110376727.1">
    <property type="nucleotide sequence ID" value="NZ_CAKNFM010000004.1"/>
</dbReference>
<reference evidence="2 3" key="1">
    <citation type="submission" date="2018-05" db="EMBL/GenBank/DDBJ databases">
        <title>Genomic Encyclopedia of Type Strains, Phase IV (KMG-IV): sequencing the most valuable type-strain genomes for metagenomic binning, comparative biology and taxonomic classification.</title>
        <authorList>
            <person name="Goeker M."/>
        </authorList>
    </citation>
    <scope>NUCLEOTIDE SEQUENCE [LARGE SCALE GENOMIC DNA]</scope>
    <source>
        <strain evidence="2 3">DSM 6462</strain>
    </source>
</reference>
<evidence type="ECO:0000313" key="2">
    <source>
        <dbReference type="EMBL" id="PXW55124.1"/>
    </source>
</evidence>
<name>A0A2V3TZI8_9HYPH</name>
<dbReference type="GO" id="GO:0003700">
    <property type="term" value="F:DNA-binding transcription factor activity"/>
    <property type="evidence" value="ECO:0007669"/>
    <property type="project" value="InterPro"/>
</dbReference>
<dbReference type="InterPro" id="IPR036390">
    <property type="entry name" value="WH_DNA-bd_sf"/>
</dbReference>
<dbReference type="InterPro" id="IPR000835">
    <property type="entry name" value="HTH_MarR-typ"/>
</dbReference>
<dbReference type="Gene3D" id="1.10.10.10">
    <property type="entry name" value="Winged helix-like DNA-binding domain superfamily/Winged helix DNA-binding domain"/>
    <property type="match status" value="1"/>
</dbReference>
<gene>
    <name evidence="2" type="ORF">C7450_11063</name>
</gene>
<dbReference type="EMBL" id="QJJK01000010">
    <property type="protein sequence ID" value="PXW55124.1"/>
    <property type="molecule type" value="Genomic_DNA"/>
</dbReference>
<dbReference type="OrthoDB" id="7504146at2"/>
<sequence>MGDGSEPDRGSDNISSTELSEFEFTMITFFYGFSRWVEMCMNSADVRGLKALDILVMHATHSRARGFSPNEIAATLNIDDMHLVAYSIKKLLAAGLVMPVREGRHQGYVPTEAGEAACRGYLKIREEYLLASLRHLREDRAEISHAARILRLLTGLYDQAGRFAVGDAASRRQIPPPPVRTKR</sequence>
<feature type="domain" description="HTH marR-type" evidence="1">
    <location>
        <begin position="49"/>
        <end position="114"/>
    </location>
</feature>
<dbReference type="Proteomes" id="UP000248021">
    <property type="component" value="Unassembled WGS sequence"/>
</dbReference>
<accession>A0A2V3TZI8</accession>
<keyword evidence="3" id="KW-1185">Reference proteome</keyword>
<protein>
    <submittedName>
        <fullName evidence="2">Putative MarR family transcription regulator</fullName>
    </submittedName>
</protein>
<comment type="caution">
    <text evidence="2">The sequence shown here is derived from an EMBL/GenBank/DDBJ whole genome shotgun (WGS) entry which is preliminary data.</text>
</comment>
<dbReference type="AlphaFoldDB" id="A0A2V3TZI8"/>
<dbReference type="InterPro" id="IPR036388">
    <property type="entry name" value="WH-like_DNA-bd_sf"/>
</dbReference>
<dbReference type="Pfam" id="PF13463">
    <property type="entry name" value="HTH_27"/>
    <property type="match status" value="1"/>
</dbReference>
<dbReference type="SUPFAM" id="SSF46785">
    <property type="entry name" value="Winged helix' DNA-binding domain"/>
    <property type="match status" value="1"/>
</dbReference>
<evidence type="ECO:0000259" key="1">
    <source>
        <dbReference type="Pfam" id="PF13463"/>
    </source>
</evidence>